<feature type="region of interest" description="Disordered" evidence="1">
    <location>
        <begin position="385"/>
        <end position="425"/>
    </location>
</feature>
<feature type="region of interest" description="Disordered" evidence="1">
    <location>
        <begin position="568"/>
        <end position="598"/>
    </location>
</feature>
<proteinExistence type="predicted"/>
<evidence type="ECO:0000313" key="2">
    <source>
        <dbReference type="Proteomes" id="UP000504618"/>
    </source>
</evidence>
<feature type="compositionally biased region" description="Polar residues" evidence="1">
    <location>
        <begin position="1"/>
        <end position="10"/>
    </location>
</feature>
<feature type="compositionally biased region" description="Basic and acidic residues" evidence="1">
    <location>
        <begin position="395"/>
        <end position="425"/>
    </location>
</feature>
<name>A0A6J1PI14_9HYME</name>
<dbReference type="RefSeq" id="XP_024869021.1">
    <property type="nucleotide sequence ID" value="XM_025013253.1"/>
</dbReference>
<dbReference type="GeneID" id="112452838"/>
<reference evidence="3" key="1">
    <citation type="submission" date="2025-08" db="UniProtKB">
        <authorList>
            <consortium name="RefSeq"/>
        </authorList>
    </citation>
    <scope>IDENTIFICATION</scope>
    <source>
        <tissue evidence="3">Whole body</tissue>
    </source>
</reference>
<evidence type="ECO:0000313" key="3">
    <source>
        <dbReference type="RefSeq" id="XP_024869021.1"/>
    </source>
</evidence>
<sequence>MATTGASTRVSRLRPREPTVRAVPEKKLKPRKVAATNRSSKKVNVCLRSRSLRVSKENASLRNSQTPAISRLRPRRNIKNYCEDSRLLQRYISPKQQDSVVVVEKLNLQVGKKVPVYKKPVEPSEKSSEEKNDVYDFKFDINDSREKATKKKKKQVRKNINKGKGKIIKKTTRKKVTTQSKIIDREVIKPPESDANLSVGIAQSNPSKFSRAVESTKDVAKKIETSEIKTNIQMLEESVNKDTGEEVEPPRIDEDIQTMEKSTENIMETETLKTYTNVQAVGETTLPDRTFAGQTKGSTSKPRIISIENANDIVVTKTPPNNTDDSRPFRPKNIFDNKTLKEHDGTFKYSLLTKTLSPIVKTASNFDLGSPWRPPTLTFSQTKHFIQSTPYRNSETNKENKEKKRSTEMDKENMDVNKENKSQKDLERKTKKIGLRKKRVIQRKLPTSENQAPEKVRAAAVSKSARPAPARISLGEIKNLQRPNVNGDNKQAVDQTHTEIDKPLGEQKNRQMVDFLNFSDTFDILSETERLSNIGNNAPLFMDLEPTHFSKPPQHSYRRKRAVKFDFSEHSEDEEEKENVKTRTKKKKLTKTEKEQEKRINDWIKTVNTTFQEIEEHDLVIE</sequence>
<dbReference type="OrthoDB" id="7695927at2759"/>
<dbReference type="AlphaFoldDB" id="A0A6J1PI14"/>
<evidence type="ECO:0000256" key="1">
    <source>
        <dbReference type="SAM" id="MobiDB-lite"/>
    </source>
</evidence>
<accession>A0A6J1PI14</accession>
<gene>
    <name evidence="3" type="primary">LOC112452838</name>
</gene>
<protein>
    <submittedName>
        <fullName evidence="3">Uncharacterized protein LOC112452838</fullName>
    </submittedName>
</protein>
<keyword evidence="2" id="KW-1185">Reference proteome</keyword>
<feature type="region of interest" description="Disordered" evidence="1">
    <location>
        <begin position="1"/>
        <end position="21"/>
    </location>
</feature>
<dbReference type="Proteomes" id="UP000504618">
    <property type="component" value="Unplaced"/>
</dbReference>
<organism evidence="2 3">
    <name type="scientific">Temnothorax curvispinosus</name>
    <dbReference type="NCBI Taxonomy" id="300111"/>
    <lineage>
        <taxon>Eukaryota</taxon>
        <taxon>Metazoa</taxon>
        <taxon>Ecdysozoa</taxon>
        <taxon>Arthropoda</taxon>
        <taxon>Hexapoda</taxon>
        <taxon>Insecta</taxon>
        <taxon>Pterygota</taxon>
        <taxon>Neoptera</taxon>
        <taxon>Endopterygota</taxon>
        <taxon>Hymenoptera</taxon>
        <taxon>Apocrita</taxon>
        <taxon>Aculeata</taxon>
        <taxon>Formicoidea</taxon>
        <taxon>Formicidae</taxon>
        <taxon>Myrmicinae</taxon>
        <taxon>Temnothorax</taxon>
    </lineage>
</organism>